<dbReference type="GeneID" id="19472123"/>
<evidence type="ECO:0000313" key="2">
    <source>
        <dbReference type="Proteomes" id="UP000016922"/>
    </source>
</evidence>
<gene>
    <name evidence="1" type="ORF">GLAREA_13083</name>
</gene>
<reference evidence="1 2" key="1">
    <citation type="journal article" date="2013" name="BMC Genomics">
        <title>Genomics-driven discovery of the pneumocandin biosynthetic gene cluster in the fungus Glarea lozoyensis.</title>
        <authorList>
            <person name="Chen L."/>
            <person name="Yue Q."/>
            <person name="Zhang X."/>
            <person name="Xiang M."/>
            <person name="Wang C."/>
            <person name="Li S."/>
            <person name="Che Y."/>
            <person name="Ortiz-Lopez F.J."/>
            <person name="Bills G.F."/>
            <person name="Liu X."/>
            <person name="An Z."/>
        </authorList>
    </citation>
    <scope>NUCLEOTIDE SEQUENCE [LARGE SCALE GENOMIC DNA]</scope>
    <source>
        <strain evidence="2">ATCC 20868 / MF5171</strain>
    </source>
</reference>
<keyword evidence="2" id="KW-1185">Reference proteome</keyword>
<dbReference type="OMA" id="GKRITWV"/>
<dbReference type="Proteomes" id="UP000016922">
    <property type="component" value="Unassembled WGS sequence"/>
</dbReference>
<dbReference type="AlphaFoldDB" id="S3CWK2"/>
<protein>
    <submittedName>
        <fullName evidence="1">S-adenosyl-L-methionine-dependent methyltransferase</fullName>
    </submittedName>
</protein>
<sequence>MSTPSPTSTADLALHFLETRSPSHPTSSSASLLSQISHRQKIISYFSIPAGSRVLEIGCGQGDTTIVLADTVGPSGHIDALDPGSPDYGSPFTLSQAQSHILSSPLGPRITFHNTSPLAYLTSYTGPPYDFIIFVHSTYYFATPSVLPSILAIPLLGTPRICIAEWSLRARTPVSYPHVLVVLVMAMLENMRRGDGSGNVRTVMAPARLREVVGERYGVVREEYLGSGEGMRDGVWEVGYILRREREGRVFEGVEAGEGMRGVVGAMVGALGEAVEGLGGVEGVECMDVWVGVFS</sequence>
<dbReference type="HOGENOM" id="CLU_058846_1_0_1"/>
<dbReference type="CDD" id="cd02440">
    <property type="entry name" value="AdoMet_MTases"/>
    <property type="match status" value="1"/>
</dbReference>
<dbReference type="eggNOG" id="ENOG502S50U">
    <property type="taxonomic scope" value="Eukaryota"/>
</dbReference>
<keyword evidence="1" id="KW-0808">Transferase</keyword>
<proteinExistence type="predicted"/>
<dbReference type="InterPro" id="IPR029063">
    <property type="entry name" value="SAM-dependent_MTases_sf"/>
</dbReference>
<dbReference type="Pfam" id="PF01135">
    <property type="entry name" value="PCMT"/>
    <property type="match status" value="1"/>
</dbReference>
<organism evidence="1 2">
    <name type="scientific">Glarea lozoyensis (strain ATCC 20868 / MF5171)</name>
    <dbReference type="NCBI Taxonomy" id="1116229"/>
    <lineage>
        <taxon>Eukaryota</taxon>
        <taxon>Fungi</taxon>
        <taxon>Dikarya</taxon>
        <taxon>Ascomycota</taxon>
        <taxon>Pezizomycotina</taxon>
        <taxon>Leotiomycetes</taxon>
        <taxon>Helotiales</taxon>
        <taxon>Helotiaceae</taxon>
        <taxon>Glarea</taxon>
    </lineage>
</organism>
<dbReference type="GO" id="GO:0032259">
    <property type="term" value="P:methylation"/>
    <property type="evidence" value="ECO:0007669"/>
    <property type="project" value="UniProtKB-KW"/>
</dbReference>
<keyword evidence="1" id="KW-0489">Methyltransferase</keyword>
<dbReference type="SUPFAM" id="SSF53335">
    <property type="entry name" value="S-adenosyl-L-methionine-dependent methyltransferases"/>
    <property type="match status" value="1"/>
</dbReference>
<dbReference type="Gene3D" id="3.40.50.150">
    <property type="entry name" value="Vaccinia Virus protein VP39"/>
    <property type="match status" value="1"/>
</dbReference>
<dbReference type="RefSeq" id="XP_008082931.1">
    <property type="nucleotide sequence ID" value="XM_008084740.1"/>
</dbReference>
<dbReference type="KEGG" id="glz:GLAREA_13083"/>
<accession>S3CWK2</accession>
<dbReference type="STRING" id="1116229.S3CWK2"/>
<dbReference type="GO" id="GO:0008168">
    <property type="term" value="F:methyltransferase activity"/>
    <property type="evidence" value="ECO:0007669"/>
    <property type="project" value="UniProtKB-KW"/>
</dbReference>
<dbReference type="EMBL" id="KE145366">
    <property type="protein sequence ID" value="EPE30035.1"/>
    <property type="molecule type" value="Genomic_DNA"/>
</dbReference>
<name>S3CWK2_GLAL2</name>
<dbReference type="OrthoDB" id="8300214at2759"/>
<evidence type="ECO:0000313" key="1">
    <source>
        <dbReference type="EMBL" id="EPE30035.1"/>
    </source>
</evidence>